<comment type="caution">
    <text evidence="2">The sequence shown here is derived from an EMBL/GenBank/DDBJ whole genome shotgun (WGS) entry which is preliminary data.</text>
</comment>
<name>A0ABD1DXW2_CULPP</name>
<feature type="non-terminal residue" evidence="2">
    <location>
        <position position="167"/>
    </location>
</feature>
<evidence type="ECO:0000313" key="2">
    <source>
        <dbReference type="EMBL" id="KAL1404293.1"/>
    </source>
</evidence>
<keyword evidence="1" id="KW-0732">Signal</keyword>
<dbReference type="AlphaFoldDB" id="A0ABD1DXW2"/>
<evidence type="ECO:0008006" key="4">
    <source>
        <dbReference type="Google" id="ProtNLM"/>
    </source>
</evidence>
<dbReference type="Proteomes" id="UP001562425">
    <property type="component" value="Unassembled WGS sequence"/>
</dbReference>
<keyword evidence="3" id="KW-1185">Reference proteome</keyword>
<feature type="chain" id="PRO_5044879811" description="Secreted protein" evidence="1">
    <location>
        <begin position="21"/>
        <end position="167"/>
    </location>
</feature>
<evidence type="ECO:0000256" key="1">
    <source>
        <dbReference type="SAM" id="SignalP"/>
    </source>
</evidence>
<sequence length="167" mass="18175">MNATLLVLLLVMAILMISGGVEMAPQSATERSRGNYGTGPQPIPSNWESKGTAFWEKPFLENNHKSVSQVLKFKAVSTKMSPGVAHIRLSAAQVLLRLDLSGACGLKTFAASFHQLSRPQQRFVPRKQQQLGFSVTTADPWYRITKGYCSGVSSTTDSQTPSSNVSE</sequence>
<dbReference type="EMBL" id="JBEHCU010000582">
    <property type="protein sequence ID" value="KAL1404293.1"/>
    <property type="molecule type" value="Genomic_DNA"/>
</dbReference>
<accession>A0ABD1DXW2</accession>
<feature type="signal peptide" evidence="1">
    <location>
        <begin position="1"/>
        <end position="20"/>
    </location>
</feature>
<evidence type="ECO:0000313" key="3">
    <source>
        <dbReference type="Proteomes" id="UP001562425"/>
    </source>
</evidence>
<organism evidence="2 3">
    <name type="scientific">Culex pipiens pipiens</name>
    <name type="common">Northern house mosquito</name>
    <dbReference type="NCBI Taxonomy" id="38569"/>
    <lineage>
        <taxon>Eukaryota</taxon>
        <taxon>Metazoa</taxon>
        <taxon>Ecdysozoa</taxon>
        <taxon>Arthropoda</taxon>
        <taxon>Hexapoda</taxon>
        <taxon>Insecta</taxon>
        <taxon>Pterygota</taxon>
        <taxon>Neoptera</taxon>
        <taxon>Endopterygota</taxon>
        <taxon>Diptera</taxon>
        <taxon>Nematocera</taxon>
        <taxon>Culicoidea</taxon>
        <taxon>Culicidae</taxon>
        <taxon>Culicinae</taxon>
        <taxon>Culicini</taxon>
        <taxon>Culex</taxon>
        <taxon>Culex</taxon>
    </lineage>
</organism>
<proteinExistence type="predicted"/>
<gene>
    <name evidence="2" type="ORF">pipiens_005411</name>
</gene>
<reference evidence="2 3" key="1">
    <citation type="submission" date="2024-05" db="EMBL/GenBank/DDBJ databases">
        <title>Culex pipiens pipiens assembly and annotation.</title>
        <authorList>
            <person name="Alout H."/>
            <person name="Durand T."/>
        </authorList>
    </citation>
    <scope>NUCLEOTIDE SEQUENCE [LARGE SCALE GENOMIC DNA]</scope>
    <source>
        <strain evidence="2">HA-2024</strain>
        <tissue evidence="2">Whole body</tissue>
    </source>
</reference>
<protein>
    <recommendedName>
        <fullName evidence="4">Secreted protein</fullName>
    </recommendedName>
</protein>